<dbReference type="EMBL" id="VMGN01000021">
    <property type="protein sequence ID" value="TSC94075.1"/>
    <property type="molecule type" value="Genomic_DNA"/>
</dbReference>
<evidence type="ECO:0000313" key="3">
    <source>
        <dbReference type="Proteomes" id="UP000316495"/>
    </source>
</evidence>
<dbReference type="SUPFAM" id="SSF82171">
    <property type="entry name" value="DPP6 N-terminal domain-like"/>
    <property type="match status" value="1"/>
</dbReference>
<dbReference type="AlphaFoldDB" id="A0A554LMF5"/>
<reference evidence="2 3" key="1">
    <citation type="submission" date="2017-07" db="EMBL/GenBank/DDBJ databases">
        <title>Mechanisms for carbon and nitrogen cycling indicate functional differentiation within the Candidate Phyla Radiation.</title>
        <authorList>
            <person name="Danczak R.E."/>
            <person name="Johnston M.D."/>
            <person name="Kenah C."/>
            <person name="Slattery M."/>
            <person name="Wrighton K.C."/>
            <person name="Wilkins M.J."/>
        </authorList>
    </citation>
    <scope>NUCLEOTIDE SEQUENCE [LARGE SCALE GENOMIC DNA]</scope>
    <source>
        <strain evidence="2">Athens1014_28</strain>
    </source>
</reference>
<protein>
    <recommendedName>
        <fullName evidence="4">PEGA domain-containing protein</fullName>
    </recommendedName>
</protein>
<dbReference type="InterPro" id="IPR011042">
    <property type="entry name" value="6-blade_b-propeller_TolB-like"/>
</dbReference>
<accession>A0A554LMF5</accession>
<evidence type="ECO:0008006" key="4">
    <source>
        <dbReference type="Google" id="ProtNLM"/>
    </source>
</evidence>
<comment type="caution">
    <text evidence="2">The sequence shown here is derived from an EMBL/GenBank/DDBJ whole genome shotgun (WGS) entry which is preliminary data.</text>
</comment>
<evidence type="ECO:0000313" key="2">
    <source>
        <dbReference type="EMBL" id="TSC94075.1"/>
    </source>
</evidence>
<sequence length="499" mass="58419">MTSIRTRRIFFWILAVFFLITAPLVILYTIGYRYNTNRGIFVYSGSITIKAIPQRVNIKIDADNSSEKKFNFLNYSYHLDGIRPGEHSMEISLPGYHTWTKKTSVHSGLSAEFWNVFLVKNEYLKETFLPPSVDDFFISPKNKEVALVQNKKDSNDFIVRALDTNKDLAETVFSSSEYSFSKNKKENIEWSPQGDKIIIPVEKSDSISIADDLKASANQQKEIGRPNYFIVDINSKESINLEDFSQKKNLQKARWDPNSKNFVFYISENNMYRINLNDPNDNKLIAENICGYDLSGSFAYYLKKDNGIIYRSRLQNGDSIEQITNQSIENIAENGDFRIITYDEDRISIITDGKLYIYNNGEHENYFYQLKENVDGVQFSNDGKKLLFWDENEIFVYFARDWDTQPIRLENEVKSITRFSKKIKNVHWFSDYEHIIFSIDGTIKIAETDLRDHLNIEDILQLQNNDPRVVFNFSENFLYFNNFKEDATPYLSYINLFEE</sequence>
<dbReference type="Gene3D" id="2.120.10.30">
    <property type="entry name" value="TolB, C-terminal domain"/>
    <property type="match status" value="1"/>
</dbReference>
<gene>
    <name evidence="2" type="ORF">Athens101428_432</name>
</gene>
<name>A0A554LMF5_9BACT</name>
<evidence type="ECO:0000256" key="1">
    <source>
        <dbReference type="SAM" id="Phobius"/>
    </source>
</evidence>
<keyword evidence="1" id="KW-0812">Transmembrane</keyword>
<organism evidence="2 3">
    <name type="scientific">Candidatus Berkelbacteria bacterium Athens1014_28</name>
    <dbReference type="NCBI Taxonomy" id="2017145"/>
    <lineage>
        <taxon>Bacteria</taxon>
        <taxon>Candidatus Berkelbacteria</taxon>
    </lineage>
</organism>
<dbReference type="Proteomes" id="UP000316495">
    <property type="component" value="Unassembled WGS sequence"/>
</dbReference>
<feature type="transmembrane region" description="Helical" evidence="1">
    <location>
        <begin position="9"/>
        <end position="30"/>
    </location>
</feature>
<keyword evidence="1" id="KW-0472">Membrane</keyword>
<proteinExistence type="predicted"/>
<keyword evidence="1" id="KW-1133">Transmembrane helix</keyword>